<reference evidence="5 6" key="1">
    <citation type="submission" date="2019-08" db="EMBL/GenBank/DDBJ databases">
        <title>Deep-cultivation of Planctomycetes and their phenomic and genomic characterization uncovers novel biology.</title>
        <authorList>
            <person name="Wiegand S."/>
            <person name="Jogler M."/>
            <person name="Boedeker C."/>
            <person name="Pinto D."/>
            <person name="Vollmers J."/>
            <person name="Rivas-Marin E."/>
            <person name="Kohn T."/>
            <person name="Peeters S.H."/>
            <person name="Heuer A."/>
            <person name="Rast P."/>
            <person name="Oberbeckmann S."/>
            <person name="Bunk B."/>
            <person name="Jeske O."/>
            <person name="Meyerdierks A."/>
            <person name="Storesund J.E."/>
            <person name="Kallscheuer N."/>
            <person name="Luecker S."/>
            <person name="Lage O.M."/>
            <person name="Pohl T."/>
            <person name="Merkel B.J."/>
            <person name="Hornburger P."/>
            <person name="Mueller R.-W."/>
            <person name="Bruemmer F."/>
            <person name="Labrenz M."/>
            <person name="Spormann A.M."/>
            <person name="Op Den Camp H."/>
            <person name="Overmann J."/>
            <person name="Amann R."/>
            <person name="Jetten M.S.M."/>
            <person name="Mascher T."/>
            <person name="Medema M.H."/>
            <person name="Devos D.P."/>
            <person name="Kaster A.-K."/>
            <person name="Ovreas L."/>
            <person name="Rohde M."/>
            <person name="Galperin M.Y."/>
            <person name="Jogler C."/>
        </authorList>
    </citation>
    <scope>NUCLEOTIDE SEQUENCE [LARGE SCALE GENOMIC DNA]</scope>
    <source>
        <strain evidence="5 6">LF1</strain>
    </source>
</reference>
<proteinExistence type="predicted"/>
<dbReference type="RefSeq" id="WP_068262259.1">
    <property type="nucleotide sequence ID" value="NZ_LWSK01000033.1"/>
</dbReference>
<keyword evidence="1 3" id="KW-0479">Metal-binding</keyword>
<keyword evidence="6" id="KW-1185">Reference proteome</keyword>
<keyword evidence="2 3" id="KW-0408">Iron</keyword>
<feature type="domain" description="Cytochrome c" evidence="4">
    <location>
        <begin position="32"/>
        <end position="160"/>
    </location>
</feature>
<evidence type="ECO:0000256" key="2">
    <source>
        <dbReference type="ARBA" id="ARBA00023004"/>
    </source>
</evidence>
<dbReference type="InterPro" id="IPR022655">
    <property type="entry name" value="DUF1553"/>
</dbReference>
<evidence type="ECO:0000313" key="6">
    <source>
        <dbReference type="Proteomes" id="UP000322699"/>
    </source>
</evidence>
<dbReference type="OrthoDB" id="127107at2"/>
<keyword evidence="3" id="KW-0349">Heme</keyword>
<protein>
    <submittedName>
        <fullName evidence="5">Planctomycete cytochrome C</fullName>
    </submittedName>
</protein>
<gene>
    <name evidence="5" type="ORF">LF1_32410</name>
</gene>
<dbReference type="InterPro" id="IPR011444">
    <property type="entry name" value="DUF1549"/>
</dbReference>
<dbReference type="Pfam" id="PF07635">
    <property type="entry name" value="PSCyt1"/>
    <property type="match status" value="1"/>
</dbReference>
<comment type="caution">
    <text evidence="5">The sequence shown here is derived from an EMBL/GenBank/DDBJ whole genome shotgun (WGS) entry which is preliminary data.</text>
</comment>
<sequence>MTKTTLFRRSIACLVVGFVMLAGMVSNVKAEELDPAGVAFFESKIRPVLIRECYSCHSNQTGNARGGLRLDTRQLCLIGGDAGAAVVPGDLDESSIWAAINYDSYEMPPRGKLPQSTIDDFQKWIEMGAPDPRETKVTAIKSTIGADDIENAKANFWAYQTPRKVDVPKSEFANTGVVDLAKDRSTIGSLTRSTTSDVIDRFVIAKLNQEGLAPAPGADARTLLRRLSFDLIGLPPTPAQLADFESDWKANPDQAVANAADRMLASDQFGERWGRHWLDVARYAESTGRGVNMTYPNAWRYRDFVIDSFNDDKPFNEFVVQQIAGDLMPAPTDEKWAENLVATTFLALGSKDLNERNPVQFKADLVDEQIDVTTRVFLGQSVACARCHDHKFDPIPQTDYYAMAGIFAGMKTYFGNPPSEFGEIQTAQLRRQSSLLIMPVDDPNPIGRSYTVDELDGMRDQIRRLQGDLRELGRGAVQSQRIRLINQIADLSSKISTVDESGKPRTYCMGVQDDEIQQDVPVLVRGEIDAPGQTVPRGFPQVLCSTPIEIEDQKSGRLEIAREIGSESNPLTARVMVNRIWQHLFGRGIVASPENFGTTGEAPSHPELLDYLAVDFMQNDWSVKSVIRNIVTSRTYRMSSDFDQTHFDADPNNTLLWRHSARRLDAEAMRDAMLQASGELDLDRVHGSEVAKAGYVRVRDGVLGNARDMIQSQMRTMQRSRSRSGFFGRGRPDRQSFAAAISKIRNQLDMEDATCRSVYLPVVRDELARSMEVFDAADPNSVIGTRESSNTANQSLYMMNNPFVIAQSDALANKIASRHKRVGDQISEAFQVIYLRDPTSGERSAVSSYIRSAGRDASATETLSAICQSLFASAEFRYLD</sequence>
<dbReference type="AlphaFoldDB" id="A0A5B1CMC1"/>
<dbReference type="PANTHER" id="PTHR35889:SF3">
    <property type="entry name" value="F-BOX DOMAIN-CONTAINING PROTEIN"/>
    <property type="match status" value="1"/>
</dbReference>
<dbReference type="GO" id="GO:0046872">
    <property type="term" value="F:metal ion binding"/>
    <property type="evidence" value="ECO:0007669"/>
    <property type="project" value="UniProtKB-KW"/>
</dbReference>
<dbReference type="GO" id="GO:0020037">
    <property type="term" value="F:heme binding"/>
    <property type="evidence" value="ECO:0007669"/>
    <property type="project" value="InterPro"/>
</dbReference>
<accession>A0A5B1CMC1</accession>
<dbReference type="GO" id="GO:0009055">
    <property type="term" value="F:electron transfer activity"/>
    <property type="evidence" value="ECO:0007669"/>
    <property type="project" value="InterPro"/>
</dbReference>
<dbReference type="PROSITE" id="PS51007">
    <property type="entry name" value="CYTC"/>
    <property type="match status" value="1"/>
</dbReference>
<dbReference type="PANTHER" id="PTHR35889">
    <property type="entry name" value="CYCLOINULO-OLIGOSACCHARIDE FRUCTANOTRANSFERASE-RELATED"/>
    <property type="match status" value="1"/>
</dbReference>
<dbReference type="Pfam" id="PF07583">
    <property type="entry name" value="PSCyt2"/>
    <property type="match status" value="1"/>
</dbReference>
<evidence type="ECO:0000313" key="5">
    <source>
        <dbReference type="EMBL" id="KAA1260700.1"/>
    </source>
</evidence>
<dbReference type="Proteomes" id="UP000322699">
    <property type="component" value="Unassembled WGS sequence"/>
</dbReference>
<dbReference type="Pfam" id="PF07587">
    <property type="entry name" value="PSD1"/>
    <property type="match status" value="1"/>
</dbReference>
<evidence type="ECO:0000256" key="1">
    <source>
        <dbReference type="ARBA" id="ARBA00022723"/>
    </source>
</evidence>
<evidence type="ECO:0000256" key="3">
    <source>
        <dbReference type="PROSITE-ProRule" id="PRU00433"/>
    </source>
</evidence>
<dbReference type="EMBL" id="VRLW01000001">
    <property type="protein sequence ID" value="KAA1260700.1"/>
    <property type="molecule type" value="Genomic_DNA"/>
</dbReference>
<organism evidence="5 6">
    <name type="scientific">Rubripirellula obstinata</name>
    <dbReference type="NCBI Taxonomy" id="406547"/>
    <lineage>
        <taxon>Bacteria</taxon>
        <taxon>Pseudomonadati</taxon>
        <taxon>Planctomycetota</taxon>
        <taxon>Planctomycetia</taxon>
        <taxon>Pirellulales</taxon>
        <taxon>Pirellulaceae</taxon>
        <taxon>Rubripirellula</taxon>
    </lineage>
</organism>
<evidence type="ECO:0000259" key="4">
    <source>
        <dbReference type="PROSITE" id="PS51007"/>
    </source>
</evidence>
<name>A0A5B1CMC1_9BACT</name>
<dbReference type="InterPro" id="IPR011429">
    <property type="entry name" value="Cyt_c_Planctomycete-type"/>
</dbReference>
<dbReference type="InterPro" id="IPR009056">
    <property type="entry name" value="Cyt_c-like_dom"/>
</dbReference>